<dbReference type="AlphaFoldDB" id="A0A3B1A4V9"/>
<dbReference type="Pfam" id="PF01494">
    <property type="entry name" value="FAD_binding_3"/>
    <property type="match status" value="1"/>
</dbReference>
<accession>A0A3B1A4V9</accession>
<sequence>MNTNIYDVLIVGGGPAGSTLAWTLRNRGLKIAILDKATFPRDKICAGWVTPAVMEELELDLEDYQQGRTLQPVFGFRVSQIGKREIETRYSDKTPVSYSIRRCEFDHYLLERAKDTANVELILGEKFKTMEKVEAQVTPAGYWLVNGTHKARLVVGAGGHFCPVVRAMGAKLGNTETIVAAQEIEFEMTPEQAAACPVQADVPELFFCEDLSGYGWVVRKDDFLNIGLGREDNHKLSEHVGVFRQQLVDSGKIPAETPLKFHGHAYILYPRATRPLLKDGVMIIGDAAGLAYPESGEGIRPAVESAMLAAQVIASAEGDYSHTTLMAYQQRLEARLGKRGAKEIMDFLPSWLKQSLAGALLTTHWFVRNYVVERWFLHSDQAPLVAEKN</sequence>
<protein>
    <submittedName>
        <fullName evidence="2">Geranylgeranyl reductase</fullName>
    </submittedName>
</protein>
<dbReference type="PANTHER" id="PTHR42685:SF22">
    <property type="entry name" value="CONDITIONED MEDIUM FACTOR RECEPTOR 1"/>
    <property type="match status" value="1"/>
</dbReference>
<proteinExistence type="predicted"/>
<dbReference type="InterPro" id="IPR002938">
    <property type="entry name" value="FAD-bd"/>
</dbReference>
<dbReference type="PRINTS" id="PR00420">
    <property type="entry name" value="RNGMNOXGNASE"/>
</dbReference>
<dbReference type="InterPro" id="IPR050407">
    <property type="entry name" value="Geranylgeranyl_reductase"/>
</dbReference>
<evidence type="ECO:0000313" key="2">
    <source>
        <dbReference type="EMBL" id="VAW94627.1"/>
    </source>
</evidence>
<dbReference type="SUPFAM" id="SSF51905">
    <property type="entry name" value="FAD/NAD(P)-binding domain"/>
    <property type="match status" value="1"/>
</dbReference>
<dbReference type="GO" id="GO:0016628">
    <property type="term" value="F:oxidoreductase activity, acting on the CH-CH group of donors, NAD or NADP as acceptor"/>
    <property type="evidence" value="ECO:0007669"/>
    <property type="project" value="InterPro"/>
</dbReference>
<name>A0A3B1A4V9_9ZZZZ</name>
<gene>
    <name evidence="2" type="ORF">MNBD_GAMMA21-2990</name>
</gene>
<dbReference type="Gene3D" id="3.50.50.60">
    <property type="entry name" value="FAD/NAD(P)-binding domain"/>
    <property type="match status" value="1"/>
</dbReference>
<dbReference type="PANTHER" id="PTHR42685">
    <property type="entry name" value="GERANYLGERANYL DIPHOSPHATE REDUCTASE"/>
    <property type="match status" value="1"/>
</dbReference>
<dbReference type="EMBL" id="UOFR01000029">
    <property type="protein sequence ID" value="VAW94627.1"/>
    <property type="molecule type" value="Genomic_DNA"/>
</dbReference>
<dbReference type="NCBIfam" id="TIGR02032">
    <property type="entry name" value="GG-red-SF"/>
    <property type="match status" value="1"/>
</dbReference>
<dbReference type="InterPro" id="IPR011777">
    <property type="entry name" value="Geranylgeranyl_Rdtase_fam"/>
</dbReference>
<feature type="domain" description="FAD-binding" evidence="1">
    <location>
        <begin position="6"/>
        <end position="331"/>
    </location>
</feature>
<evidence type="ECO:0000259" key="1">
    <source>
        <dbReference type="Pfam" id="PF01494"/>
    </source>
</evidence>
<organism evidence="2">
    <name type="scientific">hydrothermal vent metagenome</name>
    <dbReference type="NCBI Taxonomy" id="652676"/>
    <lineage>
        <taxon>unclassified sequences</taxon>
        <taxon>metagenomes</taxon>
        <taxon>ecological metagenomes</taxon>
    </lineage>
</organism>
<reference evidence="2" key="1">
    <citation type="submission" date="2018-06" db="EMBL/GenBank/DDBJ databases">
        <authorList>
            <person name="Zhirakovskaya E."/>
        </authorList>
    </citation>
    <scope>NUCLEOTIDE SEQUENCE</scope>
</reference>
<dbReference type="GO" id="GO:0071949">
    <property type="term" value="F:FAD binding"/>
    <property type="evidence" value="ECO:0007669"/>
    <property type="project" value="InterPro"/>
</dbReference>
<dbReference type="InterPro" id="IPR036188">
    <property type="entry name" value="FAD/NAD-bd_sf"/>
</dbReference>